<organism evidence="3 4">
    <name type="scientific">Winogradskyella eximia</name>
    <dbReference type="NCBI Taxonomy" id="262006"/>
    <lineage>
        <taxon>Bacteria</taxon>
        <taxon>Pseudomonadati</taxon>
        <taxon>Bacteroidota</taxon>
        <taxon>Flavobacteriia</taxon>
        <taxon>Flavobacteriales</taxon>
        <taxon>Flavobacteriaceae</taxon>
        <taxon>Winogradskyella</taxon>
    </lineage>
</organism>
<comment type="caution">
    <text evidence="3">The sequence shown here is derived from an EMBL/GenBank/DDBJ whole genome shotgun (WGS) entry which is preliminary data.</text>
</comment>
<dbReference type="AlphaFoldDB" id="A0A3D9GZQ5"/>
<evidence type="ECO:0000256" key="1">
    <source>
        <dbReference type="SAM" id="Phobius"/>
    </source>
</evidence>
<accession>A0A3D9GZQ5</accession>
<keyword evidence="1" id="KW-1133">Transmembrane helix</keyword>
<dbReference type="NCBIfam" id="NF040639">
    <property type="entry name" value="LETM1_rel_film"/>
    <property type="match status" value="1"/>
</dbReference>
<evidence type="ECO:0000313" key="4">
    <source>
        <dbReference type="Proteomes" id="UP000256980"/>
    </source>
</evidence>
<keyword evidence="4" id="KW-1185">Reference proteome</keyword>
<dbReference type="InterPro" id="IPR033122">
    <property type="entry name" value="LETM1-like_RBD"/>
</dbReference>
<name>A0A3D9GZQ5_9FLAO</name>
<feature type="transmembrane region" description="Helical" evidence="1">
    <location>
        <begin position="352"/>
        <end position="371"/>
    </location>
</feature>
<dbReference type="EMBL" id="QRDV01000008">
    <property type="protein sequence ID" value="RED42738.1"/>
    <property type="molecule type" value="Genomic_DNA"/>
</dbReference>
<reference evidence="3 4" key="1">
    <citation type="submission" date="2018-07" db="EMBL/GenBank/DDBJ databases">
        <title>Genomic Encyclopedia of Type Strains, Phase III (KMG-III): the genomes of soil and plant-associated and newly described type strains.</title>
        <authorList>
            <person name="Whitman W."/>
        </authorList>
    </citation>
    <scope>NUCLEOTIDE SEQUENCE [LARGE SCALE GENOMIC DNA]</scope>
    <source>
        <strain evidence="3 4">CECT 7946</strain>
    </source>
</reference>
<dbReference type="GO" id="GO:0043022">
    <property type="term" value="F:ribosome binding"/>
    <property type="evidence" value="ECO:0007669"/>
    <property type="project" value="InterPro"/>
</dbReference>
<dbReference type="Proteomes" id="UP000256980">
    <property type="component" value="Unassembled WGS sequence"/>
</dbReference>
<evidence type="ECO:0000259" key="2">
    <source>
        <dbReference type="Pfam" id="PF07766"/>
    </source>
</evidence>
<dbReference type="RefSeq" id="WP_115818377.1">
    <property type="nucleotide sequence ID" value="NZ_QRDV01000008.1"/>
</dbReference>
<evidence type="ECO:0000313" key="3">
    <source>
        <dbReference type="EMBL" id="RED42738.1"/>
    </source>
</evidence>
<dbReference type="OrthoDB" id="1421172at2"/>
<gene>
    <name evidence="3" type="ORF">DFQ10_108145</name>
</gene>
<keyword evidence="1" id="KW-0472">Membrane</keyword>
<proteinExistence type="predicted"/>
<sequence>MNPSANGWIKKLLNQVSETKYAETDSYEFYNRLKQAGFIYGSNIKVVLDIVKPFDLTEEERCKINLLLTYYFVYKKGKSQEDFTDSLIRYYKAISDQKRSFFEELFGDKTPDSLLEKMIHKRIHIDDNFITKNFNYFLINALLFVDVLGYQRFLKDENDIKNYVNNLESALETIVFSVIDNKSEKTEYDENLIRLFEDSIRQKNAELPSYKDAVSFIDAPFEKLYAIDLVCMASWTDKIIDTEEREFLVRLKNDLTIDTDIIAQSMNDINLFYDEHKDDVAFLSSKNLAQSFYDNSSKVVSKLITRNSKRLIKELSESKEAMTLLAQSTQRNLTDDEQKKIQTQLLDIFKSIPSLAIFMLPGGMLLLPLFIKFIPKLLPSAFDDNRIDDQKKND</sequence>
<keyword evidence="1" id="KW-0812">Transmembrane</keyword>
<protein>
    <submittedName>
        <fullName evidence="3">LETM1-like protein</fullName>
    </submittedName>
</protein>
<dbReference type="Pfam" id="PF07766">
    <property type="entry name" value="LETM1_RBD"/>
    <property type="match status" value="1"/>
</dbReference>
<feature type="domain" description="Letm1 RBD" evidence="2">
    <location>
        <begin position="333"/>
        <end position="392"/>
    </location>
</feature>